<evidence type="ECO:0000313" key="2">
    <source>
        <dbReference type="EMBL" id="CAK0835942.1"/>
    </source>
</evidence>
<dbReference type="EMBL" id="CAUYUJ010013302">
    <property type="protein sequence ID" value="CAK0835942.1"/>
    <property type="molecule type" value="Genomic_DNA"/>
</dbReference>
<feature type="region of interest" description="Disordered" evidence="1">
    <location>
        <begin position="26"/>
        <end position="55"/>
    </location>
</feature>
<gene>
    <name evidence="2" type="ORF">PCOR1329_LOCUS32590</name>
</gene>
<reference evidence="2" key="1">
    <citation type="submission" date="2023-10" db="EMBL/GenBank/DDBJ databases">
        <authorList>
            <person name="Chen Y."/>
            <person name="Shah S."/>
            <person name="Dougan E. K."/>
            <person name="Thang M."/>
            <person name="Chan C."/>
        </authorList>
    </citation>
    <scope>NUCLEOTIDE SEQUENCE [LARGE SCALE GENOMIC DNA]</scope>
</reference>
<evidence type="ECO:0000313" key="3">
    <source>
        <dbReference type="Proteomes" id="UP001189429"/>
    </source>
</evidence>
<dbReference type="SUPFAM" id="SSF53335">
    <property type="entry name" value="S-adenosyl-L-methionine-dependent methyltransferases"/>
    <property type="match status" value="1"/>
</dbReference>
<comment type="caution">
    <text evidence="2">The sequence shown here is derived from an EMBL/GenBank/DDBJ whole genome shotgun (WGS) entry which is preliminary data.</text>
</comment>
<dbReference type="Proteomes" id="UP001189429">
    <property type="component" value="Unassembled WGS sequence"/>
</dbReference>
<sequence length="136" mass="14622">ENRRRVQGQAQTDCRRHCLPVLRLGGRASTPAAALPPAAGARPRPPRGSRAPPECKDPVFQWLEQRLPTDGWGDVLDAGTGPDSLNWLAAGPAGSITAVTACEDMLETVQDRGGERVPGPVRRQACDWQLGESRHA</sequence>
<feature type="non-terminal residue" evidence="2">
    <location>
        <position position="1"/>
    </location>
</feature>
<dbReference type="InterPro" id="IPR029063">
    <property type="entry name" value="SAM-dependent_MTases_sf"/>
</dbReference>
<organism evidence="2 3">
    <name type="scientific">Prorocentrum cordatum</name>
    <dbReference type="NCBI Taxonomy" id="2364126"/>
    <lineage>
        <taxon>Eukaryota</taxon>
        <taxon>Sar</taxon>
        <taxon>Alveolata</taxon>
        <taxon>Dinophyceae</taxon>
        <taxon>Prorocentrales</taxon>
        <taxon>Prorocentraceae</taxon>
        <taxon>Prorocentrum</taxon>
    </lineage>
</organism>
<protein>
    <submittedName>
        <fullName evidence="2">Uncharacterized protein</fullName>
    </submittedName>
</protein>
<proteinExistence type="predicted"/>
<accession>A0ABN9SU23</accession>
<name>A0ABN9SU23_9DINO</name>
<feature type="compositionally biased region" description="Low complexity" evidence="1">
    <location>
        <begin position="27"/>
        <end position="52"/>
    </location>
</feature>
<keyword evidence="3" id="KW-1185">Reference proteome</keyword>
<evidence type="ECO:0000256" key="1">
    <source>
        <dbReference type="SAM" id="MobiDB-lite"/>
    </source>
</evidence>